<keyword evidence="2" id="KW-0732">Signal</keyword>
<dbReference type="Proteomes" id="UP000265515">
    <property type="component" value="Unassembled WGS sequence"/>
</dbReference>
<dbReference type="Gramene" id="GBG71565">
    <property type="protein sequence ID" value="GBG71565"/>
    <property type="gene ID" value="CBR_g8981"/>
</dbReference>
<evidence type="ECO:0000313" key="4">
    <source>
        <dbReference type="Proteomes" id="UP000265515"/>
    </source>
</evidence>
<feature type="region of interest" description="Disordered" evidence="1">
    <location>
        <begin position="154"/>
        <end position="175"/>
    </location>
</feature>
<feature type="compositionally biased region" description="Polar residues" evidence="1">
    <location>
        <begin position="159"/>
        <end position="169"/>
    </location>
</feature>
<feature type="signal peptide" evidence="2">
    <location>
        <begin position="1"/>
        <end position="37"/>
    </location>
</feature>
<gene>
    <name evidence="3" type="ORF">CBR_g8981</name>
</gene>
<evidence type="ECO:0000256" key="1">
    <source>
        <dbReference type="SAM" id="MobiDB-lite"/>
    </source>
</evidence>
<dbReference type="AlphaFoldDB" id="A0A388KNF4"/>
<feature type="compositionally biased region" description="Basic residues" evidence="1">
    <location>
        <begin position="55"/>
        <end position="65"/>
    </location>
</feature>
<keyword evidence="4" id="KW-1185">Reference proteome</keyword>
<organism evidence="3 4">
    <name type="scientific">Chara braunii</name>
    <name type="common">Braun's stonewort</name>
    <dbReference type="NCBI Taxonomy" id="69332"/>
    <lineage>
        <taxon>Eukaryota</taxon>
        <taxon>Viridiplantae</taxon>
        <taxon>Streptophyta</taxon>
        <taxon>Charophyceae</taxon>
        <taxon>Charales</taxon>
        <taxon>Characeae</taxon>
        <taxon>Chara</taxon>
    </lineage>
</organism>
<proteinExistence type="predicted"/>
<feature type="chain" id="PRO_5017256467" evidence="2">
    <location>
        <begin position="38"/>
        <end position="527"/>
    </location>
</feature>
<feature type="compositionally biased region" description="Basic and acidic residues" evidence="1">
    <location>
        <begin position="517"/>
        <end position="527"/>
    </location>
</feature>
<evidence type="ECO:0000256" key="2">
    <source>
        <dbReference type="SAM" id="SignalP"/>
    </source>
</evidence>
<name>A0A388KNF4_CHABU</name>
<reference evidence="3 4" key="1">
    <citation type="journal article" date="2018" name="Cell">
        <title>The Chara Genome: Secondary Complexity and Implications for Plant Terrestrialization.</title>
        <authorList>
            <person name="Nishiyama T."/>
            <person name="Sakayama H."/>
            <person name="Vries J.D."/>
            <person name="Buschmann H."/>
            <person name="Saint-Marcoux D."/>
            <person name="Ullrich K.K."/>
            <person name="Haas F.B."/>
            <person name="Vanderstraeten L."/>
            <person name="Becker D."/>
            <person name="Lang D."/>
            <person name="Vosolsobe S."/>
            <person name="Rombauts S."/>
            <person name="Wilhelmsson P.K.I."/>
            <person name="Janitza P."/>
            <person name="Kern R."/>
            <person name="Heyl A."/>
            <person name="Rumpler F."/>
            <person name="Villalobos L.I.A.C."/>
            <person name="Clay J.M."/>
            <person name="Skokan R."/>
            <person name="Toyoda A."/>
            <person name="Suzuki Y."/>
            <person name="Kagoshima H."/>
            <person name="Schijlen E."/>
            <person name="Tajeshwar N."/>
            <person name="Catarino B."/>
            <person name="Hetherington A.J."/>
            <person name="Saltykova A."/>
            <person name="Bonnot C."/>
            <person name="Breuninger H."/>
            <person name="Symeonidi A."/>
            <person name="Radhakrishnan G.V."/>
            <person name="Van Nieuwerburgh F."/>
            <person name="Deforce D."/>
            <person name="Chang C."/>
            <person name="Karol K.G."/>
            <person name="Hedrich R."/>
            <person name="Ulvskov P."/>
            <person name="Glockner G."/>
            <person name="Delwiche C.F."/>
            <person name="Petrasek J."/>
            <person name="Van de Peer Y."/>
            <person name="Friml J."/>
            <person name="Beilby M."/>
            <person name="Dolan L."/>
            <person name="Kohara Y."/>
            <person name="Sugano S."/>
            <person name="Fujiyama A."/>
            <person name="Delaux P.-M."/>
            <person name="Quint M."/>
            <person name="TheiBen G."/>
            <person name="Hagemann M."/>
            <person name="Harholt J."/>
            <person name="Dunand C."/>
            <person name="Zachgo S."/>
            <person name="Langdale J."/>
            <person name="Maumus F."/>
            <person name="Straeten D.V.D."/>
            <person name="Gould S.B."/>
            <person name="Rensing S.A."/>
        </authorList>
    </citation>
    <scope>NUCLEOTIDE SEQUENCE [LARGE SCALE GENOMIC DNA]</scope>
    <source>
        <strain evidence="3 4">S276</strain>
    </source>
</reference>
<accession>A0A388KNF4</accession>
<sequence>MSLPRTRHPRKPSIAHFTPSSLSVIMLVVFTMSSCGGNRGKKRDNLEEEASVVVKKGRHQPKNKKAVAEGPSRGSAARDDEWVRDFEGTGDDDNFVSETEVEAVRQAGEGVRKADVVIDVDAGHAAREVQQDAAPQMAHVGGGVARTRVTAPPDVQDSVGVQSLPTTPRGQAVPEKGGAAKVAVQGSGHGAHLQDPIASQGGVVAGSTRPTTVAATAESRGEGDYDEPVVNRQRRGGVATPEIHQSLPLPHSSIPQHKIADESQLKVAKDRAVKVESITLHVIHRWIFKSTSRSRGYHSAYGYILNHAVTDMARVMWLGEDWCTCVSPAICHITLEMDMKLPIWFVGTHIENNHEDDELARYQEASMLRLVSAFTSAVSLAEGVDGGRIPYTMLRNIADVMRLLLAASMWLMRMNGDDLHSHFRVDVSLFMQLTAKPTLVAAMHWCFDARRHILQAATVVAERMGKPAMMLADPPLYIPDWAAYEITFSHDATLPSPMATKKLEWLGTGPSEDDDDKTTRDDKDGAG</sequence>
<feature type="region of interest" description="Disordered" evidence="1">
    <location>
        <begin position="501"/>
        <end position="527"/>
    </location>
</feature>
<feature type="region of interest" description="Disordered" evidence="1">
    <location>
        <begin position="37"/>
        <end position="80"/>
    </location>
</feature>
<protein>
    <submittedName>
        <fullName evidence="3">Uncharacterized protein</fullName>
    </submittedName>
</protein>
<dbReference type="EMBL" id="BFEA01000149">
    <property type="protein sequence ID" value="GBG71565.1"/>
    <property type="molecule type" value="Genomic_DNA"/>
</dbReference>
<evidence type="ECO:0000313" key="3">
    <source>
        <dbReference type="EMBL" id="GBG71565.1"/>
    </source>
</evidence>
<comment type="caution">
    <text evidence="3">The sequence shown here is derived from an EMBL/GenBank/DDBJ whole genome shotgun (WGS) entry which is preliminary data.</text>
</comment>
<dbReference type="PROSITE" id="PS51257">
    <property type="entry name" value="PROKAR_LIPOPROTEIN"/>
    <property type="match status" value="1"/>
</dbReference>